<proteinExistence type="predicted"/>
<keyword evidence="2" id="KW-1185">Reference proteome</keyword>
<dbReference type="Proteomes" id="UP001219934">
    <property type="component" value="Unassembled WGS sequence"/>
</dbReference>
<reference evidence="1" key="1">
    <citation type="submission" date="2022-11" db="EMBL/GenBank/DDBJ databases">
        <title>Chromosome-level genome of Pogonophryne albipinna.</title>
        <authorList>
            <person name="Jo E."/>
        </authorList>
    </citation>
    <scope>NUCLEOTIDE SEQUENCE</scope>
    <source>
        <strain evidence="1">SGF0006</strain>
        <tissue evidence="1">Muscle</tissue>
    </source>
</reference>
<comment type="caution">
    <text evidence="1">The sequence shown here is derived from an EMBL/GenBank/DDBJ whole genome shotgun (WGS) entry which is preliminary data.</text>
</comment>
<gene>
    <name evidence="1" type="ORF">JOQ06_011517</name>
</gene>
<protein>
    <submittedName>
        <fullName evidence="1">Uncharacterized protein</fullName>
    </submittedName>
</protein>
<dbReference type="EMBL" id="JAPTMU010000006">
    <property type="protein sequence ID" value="KAJ4941639.1"/>
    <property type="molecule type" value="Genomic_DNA"/>
</dbReference>
<evidence type="ECO:0000313" key="2">
    <source>
        <dbReference type="Proteomes" id="UP001219934"/>
    </source>
</evidence>
<organism evidence="1 2">
    <name type="scientific">Pogonophryne albipinna</name>
    <dbReference type="NCBI Taxonomy" id="1090488"/>
    <lineage>
        <taxon>Eukaryota</taxon>
        <taxon>Metazoa</taxon>
        <taxon>Chordata</taxon>
        <taxon>Craniata</taxon>
        <taxon>Vertebrata</taxon>
        <taxon>Euteleostomi</taxon>
        <taxon>Actinopterygii</taxon>
        <taxon>Neopterygii</taxon>
        <taxon>Teleostei</taxon>
        <taxon>Neoteleostei</taxon>
        <taxon>Acanthomorphata</taxon>
        <taxon>Eupercaria</taxon>
        <taxon>Perciformes</taxon>
        <taxon>Notothenioidei</taxon>
        <taxon>Pogonophryne</taxon>
    </lineage>
</organism>
<evidence type="ECO:0000313" key="1">
    <source>
        <dbReference type="EMBL" id="KAJ4941639.1"/>
    </source>
</evidence>
<sequence length="201" mass="22744">ELKFPDAHTPTKLHTRAYAIQSGTLKDWVLSVRPQRQQSLSLSLSKSDVSESVACSGAVNKACPHGAPMARSAEELIEDLRQSQQRKDRDDKDTTAVSLDAQPLSRLHFYGHAFRPAAPRLRICGVVIPGAQVCVFTCVRFKIEQLPQPYRNHKLKNHLCQSQLDHDPMSTIALDLSWLRPQIESLDYCSRLWHQSQHGKR</sequence>
<feature type="non-terminal residue" evidence="1">
    <location>
        <position position="1"/>
    </location>
</feature>
<accession>A0AAD6BBJ0</accession>
<feature type="non-terminal residue" evidence="1">
    <location>
        <position position="201"/>
    </location>
</feature>
<name>A0AAD6BBJ0_9TELE</name>
<dbReference type="AlphaFoldDB" id="A0AAD6BBJ0"/>